<dbReference type="EMBL" id="JBBHLC010000008">
    <property type="protein sequence ID" value="MEJ5862619.1"/>
    <property type="molecule type" value="Genomic_DNA"/>
</dbReference>
<name>A0ABU8QPN3_9PSED</name>
<comment type="caution">
    <text evidence="1">The sequence shown here is derived from an EMBL/GenBank/DDBJ whole genome shotgun (WGS) entry which is preliminary data.</text>
</comment>
<protein>
    <submittedName>
        <fullName evidence="1">Uncharacterized protein</fullName>
    </submittedName>
</protein>
<evidence type="ECO:0000313" key="2">
    <source>
        <dbReference type="Proteomes" id="UP001380290"/>
    </source>
</evidence>
<accession>A0ABU8QPN3</accession>
<keyword evidence="2" id="KW-1185">Reference proteome</keyword>
<dbReference type="RefSeq" id="WP_339598495.1">
    <property type="nucleotide sequence ID" value="NZ_JBBHLC010000008.1"/>
</dbReference>
<reference evidence="1 2" key="1">
    <citation type="submission" date="2024-02" db="EMBL/GenBank/DDBJ databases">
        <title>Identification of pathogenicity and growth-promoting function of Pseudomonas putida variant.</title>
        <authorList>
            <person name="Sun J."/>
        </authorList>
    </citation>
    <scope>NUCLEOTIDE SEQUENCE [LARGE SCALE GENOMIC DNA]</scope>
    <source>
        <strain evidence="1 2">A03</strain>
    </source>
</reference>
<evidence type="ECO:0000313" key="1">
    <source>
        <dbReference type="EMBL" id="MEJ5862619.1"/>
    </source>
</evidence>
<dbReference type="Proteomes" id="UP001380290">
    <property type="component" value="Unassembled WGS sequence"/>
</dbReference>
<organism evidence="1 2">
    <name type="scientific">Pseudomonas farsensis</name>
    <dbReference type="NCBI Taxonomy" id="2745492"/>
    <lineage>
        <taxon>Bacteria</taxon>
        <taxon>Pseudomonadati</taxon>
        <taxon>Pseudomonadota</taxon>
        <taxon>Gammaproteobacteria</taxon>
        <taxon>Pseudomonadales</taxon>
        <taxon>Pseudomonadaceae</taxon>
        <taxon>Pseudomonas</taxon>
    </lineage>
</organism>
<sequence>MDTFPSLYRNAGIVLIDHTPASEPQQGYMSSILLAQLIANQRHKVDAPKEWQHTLLTAFAKLGWLVTASSNRHATQKTPFTLGDLLAREPNLGKPTLQHCLQRLTTAQSNAVCAHCILPLENGNTAIRAGLGVIADNGLLDLTIVSFIASSPSRACLAARFESRSRNPLTVAIDHHVIMAPETYAPPIDRKVTDALKNHYSKEIERIYPVN</sequence>
<gene>
    <name evidence="1" type="ORF">V7S98_05210</name>
</gene>
<proteinExistence type="predicted"/>